<keyword evidence="5" id="KW-0735">Signal-anchor</keyword>
<evidence type="ECO:0000259" key="8">
    <source>
        <dbReference type="Pfam" id="PF03016"/>
    </source>
</evidence>
<evidence type="ECO:0000313" key="10">
    <source>
        <dbReference type="Proteomes" id="UP000011750"/>
    </source>
</evidence>
<feature type="domain" description="Exostosin GT47" evidence="8">
    <location>
        <begin position="136"/>
        <end position="344"/>
    </location>
</feature>
<reference evidence="9 10" key="2">
    <citation type="journal article" date="2018" name="Hortic Res">
        <title>Improved Brassica rapa reference genome by single-molecule sequencing and chromosome conformation capture technologies.</title>
        <authorList>
            <person name="Zhang L."/>
            <person name="Cai X."/>
            <person name="Wu J."/>
            <person name="Liu M."/>
            <person name="Grob S."/>
            <person name="Cheng F."/>
            <person name="Liang J."/>
            <person name="Cai C."/>
            <person name="Liu Z."/>
            <person name="Liu B."/>
            <person name="Wang F."/>
            <person name="Li S."/>
            <person name="Liu F."/>
            <person name="Li X."/>
            <person name="Cheng L."/>
            <person name="Yang W."/>
            <person name="Li M.H."/>
            <person name="Grossniklaus U."/>
            <person name="Zheng H."/>
            <person name="Wang X."/>
        </authorList>
    </citation>
    <scope>NUCLEOTIDE SEQUENCE [LARGE SCALE GENOMIC DNA]</scope>
    <source>
        <strain evidence="9 10">cv. Chiifu-401-42</strain>
    </source>
</reference>
<evidence type="ECO:0000256" key="7">
    <source>
        <dbReference type="SAM" id="SignalP"/>
    </source>
</evidence>
<evidence type="ECO:0000256" key="1">
    <source>
        <dbReference type="ARBA" id="ARBA00004323"/>
    </source>
</evidence>
<dbReference type="GO" id="GO:0016757">
    <property type="term" value="F:glycosyltransferase activity"/>
    <property type="evidence" value="ECO:0007669"/>
    <property type="project" value="UniProtKB-KW"/>
</dbReference>
<evidence type="ECO:0000256" key="5">
    <source>
        <dbReference type="ARBA" id="ARBA00022968"/>
    </source>
</evidence>
<accession>M4CQQ9</accession>
<comment type="similarity">
    <text evidence="2">Belongs to the glycosyltransferase 47 family.</text>
</comment>
<dbReference type="PANTHER" id="PTHR11062:SF377">
    <property type="entry name" value="EXOSTOSIN GT47 DOMAIN-CONTAINING PROTEIN"/>
    <property type="match status" value="1"/>
</dbReference>
<comment type="subcellular location">
    <subcellularLocation>
        <location evidence="1">Golgi apparatus membrane</location>
        <topology evidence="1">Single-pass type II membrane protein</topology>
    </subcellularLocation>
</comment>
<dbReference type="eggNOG" id="KOG1021">
    <property type="taxonomic scope" value="Eukaryota"/>
</dbReference>
<evidence type="ECO:0000256" key="3">
    <source>
        <dbReference type="ARBA" id="ARBA00022676"/>
    </source>
</evidence>
<protein>
    <recommendedName>
        <fullName evidence="8">Exostosin GT47 domain-containing protein</fullName>
    </recommendedName>
</protein>
<dbReference type="InParanoid" id="M4CQQ9"/>
<reference evidence="9 10" key="1">
    <citation type="journal article" date="2011" name="Nat. Genet.">
        <title>The genome of the mesopolyploid crop species Brassica rapa.</title>
        <authorList>
            <consortium name="Brassica rapa Genome Sequencing Project Consortium"/>
            <person name="Wang X."/>
            <person name="Wang H."/>
            <person name="Wang J."/>
            <person name="Sun R."/>
            <person name="Wu J."/>
            <person name="Liu S."/>
            <person name="Bai Y."/>
            <person name="Mun J.H."/>
            <person name="Bancroft I."/>
            <person name="Cheng F."/>
            <person name="Huang S."/>
            <person name="Li X."/>
            <person name="Hua W."/>
            <person name="Wang J."/>
            <person name="Wang X."/>
            <person name="Freeling M."/>
            <person name="Pires J.C."/>
            <person name="Paterson A.H."/>
            <person name="Chalhoub B."/>
            <person name="Wang B."/>
            <person name="Hayward A."/>
            <person name="Sharpe A.G."/>
            <person name="Park B.S."/>
            <person name="Weisshaar B."/>
            <person name="Liu B."/>
            <person name="Li B."/>
            <person name="Liu B."/>
            <person name="Tong C."/>
            <person name="Song C."/>
            <person name="Duran C."/>
            <person name="Peng C."/>
            <person name="Geng C."/>
            <person name="Koh C."/>
            <person name="Lin C."/>
            <person name="Edwards D."/>
            <person name="Mu D."/>
            <person name="Shen D."/>
            <person name="Soumpourou E."/>
            <person name="Li F."/>
            <person name="Fraser F."/>
            <person name="Conant G."/>
            <person name="Lassalle G."/>
            <person name="King G.J."/>
            <person name="Bonnema G."/>
            <person name="Tang H."/>
            <person name="Wang H."/>
            <person name="Belcram H."/>
            <person name="Zhou H."/>
            <person name="Hirakawa H."/>
            <person name="Abe H."/>
            <person name="Guo H."/>
            <person name="Wang H."/>
            <person name="Jin H."/>
            <person name="Parkin I.A."/>
            <person name="Batley J."/>
            <person name="Kim J.S."/>
            <person name="Just J."/>
            <person name="Li J."/>
            <person name="Xu J."/>
            <person name="Deng J."/>
            <person name="Kim J.A."/>
            <person name="Li J."/>
            <person name="Yu J."/>
            <person name="Meng J."/>
            <person name="Wang J."/>
            <person name="Min J."/>
            <person name="Poulain J."/>
            <person name="Wang J."/>
            <person name="Hatakeyama K."/>
            <person name="Wu K."/>
            <person name="Wang L."/>
            <person name="Fang L."/>
            <person name="Trick M."/>
            <person name="Links M.G."/>
            <person name="Zhao M."/>
            <person name="Jin M."/>
            <person name="Ramchiary N."/>
            <person name="Drou N."/>
            <person name="Berkman P.J."/>
            <person name="Cai Q."/>
            <person name="Huang Q."/>
            <person name="Li R."/>
            <person name="Tabata S."/>
            <person name="Cheng S."/>
            <person name="Zhang S."/>
            <person name="Zhang S."/>
            <person name="Huang S."/>
            <person name="Sato S."/>
            <person name="Sun S."/>
            <person name="Kwon S.J."/>
            <person name="Choi S.R."/>
            <person name="Lee T.H."/>
            <person name="Fan W."/>
            <person name="Zhao X."/>
            <person name="Tan X."/>
            <person name="Xu X."/>
            <person name="Wang Y."/>
            <person name="Qiu Y."/>
            <person name="Yin Y."/>
            <person name="Li Y."/>
            <person name="Du Y."/>
            <person name="Liao Y."/>
            <person name="Lim Y."/>
            <person name="Narusaka Y."/>
            <person name="Wang Y."/>
            <person name="Wang Z."/>
            <person name="Li Z."/>
            <person name="Wang Z."/>
            <person name="Xiong Z."/>
            <person name="Zhang Z."/>
        </authorList>
    </citation>
    <scope>NUCLEOTIDE SEQUENCE [LARGE SCALE GENOMIC DNA]</scope>
    <source>
        <strain evidence="9 10">cv. Chiifu-401-42</strain>
    </source>
</reference>
<dbReference type="GO" id="GO:0000139">
    <property type="term" value="C:Golgi membrane"/>
    <property type="evidence" value="ECO:0007669"/>
    <property type="project" value="UniProtKB-SubCell"/>
</dbReference>
<dbReference type="Pfam" id="PF03016">
    <property type="entry name" value="Exostosin_GT47"/>
    <property type="match status" value="1"/>
</dbReference>
<dbReference type="InterPro" id="IPR040911">
    <property type="entry name" value="Exostosin_GT47"/>
</dbReference>
<evidence type="ECO:0000256" key="2">
    <source>
        <dbReference type="ARBA" id="ARBA00010271"/>
    </source>
</evidence>
<keyword evidence="7" id="KW-0732">Signal</keyword>
<dbReference type="InterPro" id="IPR004263">
    <property type="entry name" value="Exostosin"/>
</dbReference>
<organism evidence="9 10">
    <name type="scientific">Brassica campestris</name>
    <name type="common">Field mustard</name>
    <dbReference type="NCBI Taxonomy" id="3711"/>
    <lineage>
        <taxon>Eukaryota</taxon>
        <taxon>Viridiplantae</taxon>
        <taxon>Streptophyta</taxon>
        <taxon>Embryophyta</taxon>
        <taxon>Tracheophyta</taxon>
        <taxon>Spermatophyta</taxon>
        <taxon>Magnoliopsida</taxon>
        <taxon>eudicotyledons</taxon>
        <taxon>Gunneridae</taxon>
        <taxon>Pentapetalae</taxon>
        <taxon>rosids</taxon>
        <taxon>malvids</taxon>
        <taxon>Brassicales</taxon>
        <taxon>Brassicaceae</taxon>
        <taxon>Brassiceae</taxon>
        <taxon>Brassica</taxon>
    </lineage>
</organism>
<dbReference type="Gramene" id="Bra006550.1">
    <property type="protein sequence ID" value="Bra006550.1-P"/>
    <property type="gene ID" value="Bra006550"/>
</dbReference>
<evidence type="ECO:0000256" key="4">
    <source>
        <dbReference type="ARBA" id="ARBA00022679"/>
    </source>
</evidence>
<feature type="chain" id="PRO_5004050056" description="Exostosin GT47 domain-containing protein" evidence="7">
    <location>
        <begin position="24"/>
        <end position="393"/>
    </location>
</feature>
<dbReference type="PANTHER" id="PTHR11062">
    <property type="entry name" value="EXOSTOSIN HEPARAN SULFATE GLYCOSYLTRANSFERASE -RELATED"/>
    <property type="match status" value="1"/>
</dbReference>
<dbReference type="EnsemblPlants" id="Bra006550.1">
    <property type="protein sequence ID" value="Bra006550.1-P"/>
    <property type="gene ID" value="Bra006550"/>
</dbReference>
<proteinExistence type="inferred from homology"/>
<dbReference type="AlphaFoldDB" id="M4CQQ9"/>
<keyword evidence="6" id="KW-0333">Golgi apparatus</keyword>
<keyword evidence="5" id="KW-0812">Transmembrane</keyword>
<keyword evidence="4" id="KW-0808">Transferase</keyword>
<name>M4CQQ9_BRACM</name>
<dbReference type="HOGENOM" id="CLU_025166_1_1_1"/>
<reference evidence="9" key="3">
    <citation type="submission" date="2023-03" db="UniProtKB">
        <authorList>
            <consortium name="EnsemblPlants"/>
        </authorList>
    </citation>
    <scope>IDENTIFICATION</scope>
    <source>
        <strain evidence="9">cv. Chiifu-401-42</strain>
    </source>
</reference>
<evidence type="ECO:0000313" key="9">
    <source>
        <dbReference type="EnsemblPlants" id="Bra006550.1-P"/>
    </source>
</evidence>
<dbReference type="Proteomes" id="UP000011750">
    <property type="component" value="Chromosome A03"/>
</dbReference>
<evidence type="ECO:0000256" key="6">
    <source>
        <dbReference type="ARBA" id="ARBA00023034"/>
    </source>
</evidence>
<dbReference type="STRING" id="51351.M4CQQ9"/>
<sequence length="393" mass="45105">MKFSLATALLLLIILLFYQHLSSLNLNLITLSSLSHATSLAPSPSPSMSMEFSILSSNVTLTPGAQKKEKKRNRIEKGLAKSRAAIREAMTSKKYAFEKEKTFVPRGTVYRNAYAFHHVANVVEYLYHPLVTYSREQLHKVFLDYVSVVTHKYPYWNRSLGADHFFVSCHDWAPEVSGSDPELLKNMIRVLCNANTSEGFMPQRDVSIPEINIPLGQLGPPRLSNSSGHDRPILAFFAGRVHGNIRKILLQHWKDKDDEVQVHEYLPRKEDYFKLMAKARFCLCPSGYEVASPRVVATISLGCVPVIISDHYALPFSDVLDWSKFTIHVPSEKIPEIKTILKSVSLRRYKVLQRRVLQVQRHFVINRPSQPFDMLRMILHSVWLRRLNMRVHV</sequence>
<feature type="signal peptide" evidence="7">
    <location>
        <begin position="1"/>
        <end position="23"/>
    </location>
</feature>
<dbReference type="OMA" id="YIEMERT"/>
<keyword evidence="10" id="KW-1185">Reference proteome</keyword>
<keyword evidence="3" id="KW-0328">Glycosyltransferase</keyword>